<feature type="region of interest" description="Disordered" evidence="1">
    <location>
        <begin position="194"/>
        <end position="214"/>
    </location>
</feature>
<keyword evidence="3" id="KW-1185">Reference proteome</keyword>
<dbReference type="OrthoDB" id="9814909at2"/>
<dbReference type="EMBL" id="CP042239">
    <property type="protein sequence ID" value="QDX24985.1"/>
    <property type="molecule type" value="Genomic_DNA"/>
</dbReference>
<accession>A0A518RC00</accession>
<organism evidence="2 3">
    <name type="scientific">Sphingomonas suaedae</name>
    <dbReference type="NCBI Taxonomy" id="2599297"/>
    <lineage>
        <taxon>Bacteria</taxon>
        <taxon>Pseudomonadati</taxon>
        <taxon>Pseudomonadota</taxon>
        <taxon>Alphaproteobacteria</taxon>
        <taxon>Sphingomonadales</taxon>
        <taxon>Sphingomonadaceae</taxon>
        <taxon>Sphingomonas</taxon>
    </lineage>
</organism>
<evidence type="ECO:0008006" key="4">
    <source>
        <dbReference type="Google" id="ProtNLM"/>
    </source>
</evidence>
<reference evidence="2 3" key="1">
    <citation type="submission" date="2019-07" db="EMBL/GenBank/DDBJ databases">
        <title>Sphingomonas alkalisoli sp. nov., isolated from rhizosphere soil of Suaedae salsa.</title>
        <authorList>
            <person name="Zhang H."/>
            <person name="Xu L."/>
            <person name="Zhang J.-X."/>
            <person name="Sun J.-Q."/>
        </authorList>
    </citation>
    <scope>NUCLEOTIDE SEQUENCE [LARGE SCALE GENOMIC DNA]</scope>
    <source>
        <strain evidence="2 3">XS-10</strain>
    </source>
</reference>
<dbReference type="RefSeq" id="WP_145844697.1">
    <property type="nucleotide sequence ID" value="NZ_CP042239.1"/>
</dbReference>
<sequence length="214" mass="22824">MENAERRIVLTYAPTRPARDALAALLALDDRLGETLRTTSEPMLGQIRLQWWHDALCRLDAAPPPAEPVLEGIARHVVSEGVTGAMVAEIVDGWQVLLQEQLDEVALRSFAGRGGRLFALAARLADAAPGDPVALAGEGWALADVALRLSDPGEAAAARRMAEAGLSEALAVRWSRNARALGAMAHLARLDLAGEAPGSPKRTGRALWHRVTGR</sequence>
<gene>
    <name evidence="2" type="ORF">FPZ54_02360</name>
</gene>
<name>A0A518RC00_9SPHN</name>
<protein>
    <recommendedName>
        <fullName evidence="4">Phytoene synthase</fullName>
    </recommendedName>
</protein>
<dbReference type="AlphaFoldDB" id="A0A518RC00"/>
<dbReference type="Proteomes" id="UP000318055">
    <property type="component" value="Chromosome"/>
</dbReference>
<feature type="compositionally biased region" description="Basic residues" evidence="1">
    <location>
        <begin position="202"/>
        <end position="214"/>
    </location>
</feature>
<evidence type="ECO:0000313" key="2">
    <source>
        <dbReference type="EMBL" id="QDX24985.1"/>
    </source>
</evidence>
<evidence type="ECO:0000313" key="3">
    <source>
        <dbReference type="Proteomes" id="UP000318055"/>
    </source>
</evidence>
<proteinExistence type="predicted"/>
<dbReference type="KEGG" id="ssua:FPZ54_02360"/>
<evidence type="ECO:0000256" key="1">
    <source>
        <dbReference type="SAM" id="MobiDB-lite"/>
    </source>
</evidence>